<dbReference type="Proteomes" id="UP001501736">
    <property type="component" value="Unassembled WGS sequence"/>
</dbReference>
<evidence type="ECO:0000256" key="4">
    <source>
        <dbReference type="ARBA" id="ARBA00022984"/>
    </source>
</evidence>
<keyword evidence="2" id="KW-0808">Transferase</keyword>
<comment type="caution">
    <text evidence="7">The sequence shown here is derived from an EMBL/GenBank/DDBJ whole genome shotgun (WGS) entry which is preliminary data.</text>
</comment>
<evidence type="ECO:0000256" key="2">
    <source>
        <dbReference type="ARBA" id="ARBA00022679"/>
    </source>
</evidence>
<name>A0ABP6RCW0_9MICC</name>
<evidence type="ECO:0000313" key="8">
    <source>
        <dbReference type="Proteomes" id="UP001501736"/>
    </source>
</evidence>
<proteinExistence type="inferred from homology"/>
<comment type="similarity">
    <text evidence="1">Belongs to the FemABX family.</text>
</comment>
<sequence>MNSPTPLPETPTLTVAPLSADAHAEFLAAHPTASFLQNPRWPEVKSGWRGESLGVFADDRLVAATLVLHRPLPVPSAVPLVGGRTLAYLAEGPVLDADDVDLPAVLTALTERLRRDGAFLVRMGLPGVRRRWAAGDVRRALAAGEHRMLTELEPLTVDDDAEAVREELTALGWQAPGESEEFEAGQPQFQARIPLVDDDGAGLDAEAVLARMDQTSRRQTRKSTRSELTISVGGEEDLPTWQELYEETAERDGFTGRPLSYFQRMHRALNAADDTECTLYFAHLDQTLLAAAIFVRQGRFAWYVYGASAAQERKRYAPRALQLRQIEDALAAGCRWYDLGGLSPSLDPEHELAGLTRFKTTMGADVVQTQGEWDFEISPLLAKAFRLYMARR</sequence>
<keyword evidence="6" id="KW-0961">Cell wall biogenesis/degradation</keyword>
<evidence type="ECO:0000256" key="3">
    <source>
        <dbReference type="ARBA" id="ARBA00022960"/>
    </source>
</evidence>
<dbReference type="InterPro" id="IPR003447">
    <property type="entry name" value="FEMABX"/>
</dbReference>
<gene>
    <name evidence="7" type="primary">femY</name>
    <name evidence="7" type="ORF">GCM10020260_10560</name>
</gene>
<dbReference type="Gene3D" id="3.40.630.30">
    <property type="match status" value="2"/>
</dbReference>
<dbReference type="EMBL" id="BAAAYG010000003">
    <property type="protein sequence ID" value="GAA3282834.1"/>
    <property type="molecule type" value="Genomic_DNA"/>
</dbReference>
<keyword evidence="8" id="KW-1185">Reference proteome</keyword>
<evidence type="ECO:0000256" key="6">
    <source>
        <dbReference type="ARBA" id="ARBA00023316"/>
    </source>
</evidence>
<dbReference type="PANTHER" id="PTHR36174">
    <property type="entry name" value="LIPID II:GLYCINE GLYCYLTRANSFERASE"/>
    <property type="match status" value="1"/>
</dbReference>
<evidence type="ECO:0000313" key="7">
    <source>
        <dbReference type="EMBL" id="GAA3282834.1"/>
    </source>
</evidence>
<dbReference type="Pfam" id="PF02388">
    <property type="entry name" value="FemAB"/>
    <property type="match status" value="2"/>
</dbReference>
<protein>
    <submittedName>
        <fullName evidence="7">Peptidoglycan bridge formation glycyltransferase FemY</fullName>
    </submittedName>
</protein>
<dbReference type="PANTHER" id="PTHR36174:SF1">
    <property type="entry name" value="LIPID II:GLYCINE GLYCYLTRANSFERASE"/>
    <property type="match status" value="1"/>
</dbReference>
<dbReference type="InterPro" id="IPR016181">
    <property type="entry name" value="Acyl_CoA_acyltransferase"/>
</dbReference>
<evidence type="ECO:0000256" key="1">
    <source>
        <dbReference type="ARBA" id="ARBA00009943"/>
    </source>
</evidence>
<reference evidence="8" key="1">
    <citation type="journal article" date="2019" name="Int. J. Syst. Evol. Microbiol.">
        <title>The Global Catalogue of Microorganisms (GCM) 10K type strain sequencing project: providing services to taxonomists for standard genome sequencing and annotation.</title>
        <authorList>
            <consortium name="The Broad Institute Genomics Platform"/>
            <consortium name="The Broad Institute Genome Sequencing Center for Infectious Disease"/>
            <person name="Wu L."/>
            <person name="Ma J."/>
        </authorList>
    </citation>
    <scope>NUCLEOTIDE SEQUENCE [LARGE SCALE GENOMIC DNA]</scope>
    <source>
        <strain evidence="8">JCM 11483</strain>
    </source>
</reference>
<dbReference type="InterPro" id="IPR050644">
    <property type="entry name" value="PG_Glycine_Bridge_Synth"/>
</dbReference>
<accession>A0ABP6RCW0</accession>
<dbReference type="RefSeq" id="WP_344718904.1">
    <property type="nucleotide sequence ID" value="NZ_BAAAYG010000003.1"/>
</dbReference>
<keyword evidence="5" id="KW-0012">Acyltransferase</keyword>
<organism evidence="7 8">
    <name type="scientific">Nesterenkonia halobia</name>
    <dbReference type="NCBI Taxonomy" id="37922"/>
    <lineage>
        <taxon>Bacteria</taxon>
        <taxon>Bacillati</taxon>
        <taxon>Actinomycetota</taxon>
        <taxon>Actinomycetes</taxon>
        <taxon>Micrococcales</taxon>
        <taxon>Micrococcaceae</taxon>
        <taxon>Nesterenkonia</taxon>
    </lineage>
</organism>
<dbReference type="PROSITE" id="PS51191">
    <property type="entry name" value="FEMABX"/>
    <property type="match status" value="1"/>
</dbReference>
<evidence type="ECO:0000256" key="5">
    <source>
        <dbReference type="ARBA" id="ARBA00023315"/>
    </source>
</evidence>
<keyword evidence="4" id="KW-0573">Peptidoglycan synthesis</keyword>
<keyword evidence="3" id="KW-0133">Cell shape</keyword>
<dbReference type="SUPFAM" id="SSF55729">
    <property type="entry name" value="Acyl-CoA N-acyltransferases (Nat)"/>
    <property type="match status" value="2"/>
</dbReference>